<evidence type="ECO:0000313" key="5">
    <source>
        <dbReference type="EMBL" id="KGM97263.1"/>
    </source>
</evidence>
<comment type="caution">
    <text evidence="5">The sequence shown here is derived from an EMBL/GenBank/DDBJ whole genome shotgun (WGS) entry which is preliminary data.</text>
</comment>
<dbReference type="RefSeq" id="WP_039253567.1">
    <property type="nucleotide sequence ID" value="NZ_JENJ01000012.1"/>
</dbReference>
<keyword evidence="3" id="KW-0472">Membrane</keyword>
<gene>
    <name evidence="5" type="ORF">Z968_03895</name>
</gene>
<dbReference type="EMBL" id="JENJ01000012">
    <property type="protein sequence ID" value="KGM97263.1"/>
    <property type="molecule type" value="Genomic_DNA"/>
</dbReference>
<evidence type="ECO:0000256" key="2">
    <source>
        <dbReference type="ARBA" id="ARBA00022801"/>
    </source>
</evidence>
<evidence type="ECO:0000256" key="1">
    <source>
        <dbReference type="ARBA" id="ARBA00022723"/>
    </source>
</evidence>
<dbReference type="OrthoDB" id="258610at2"/>
<dbReference type="CDD" id="cd10944">
    <property type="entry name" value="CE4_SmPgdA_like"/>
    <property type="match status" value="1"/>
</dbReference>
<organism evidence="5 6">
    <name type="scientific">Clostridium novyi A str. 4552</name>
    <dbReference type="NCBI Taxonomy" id="1444289"/>
    <lineage>
        <taxon>Bacteria</taxon>
        <taxon>Bacillati</taxon>
        <taxon>Bacillota</taxon>
        <taxon>Clostridia</taxon>
        <taxon>Eubacteriales</taxon>
        <taxon>Clostridiaceae</taxon>
        <taxon>Clostridium</taxon>
    </lineage>
</organism>
<name>A0A0A0I9R3_CLONO</name>
<dbReference type="InterPro" id="IPR011330">
    <property type="entry name" value="Glyco_hydro/deAcase_b/a-brl"/>
</dbReference>
<dbReference type="PANTHER" id="PTHR10587:SF133">
    <property type="entry name" value="CHITIN DEACETYLASE 1-RELATED"/>
    <property type="match status" value="1"/>
</dbReference>
<feature type="transmembrane region" description="Helical" evidence="3">
    <location>
        <begin position="21"/>
        <end position="38"/>
    </location>
</feature>
<dbReference type="PROSITE" id="PS51677">
    <property type="entry name" value="NODB"/>
    <property type="match status" value="1"/>
</dbReference>
<keyword evidence="2" id="KW-0378">Hydrolase</keyword>
<protein>
    <submittedName>
        <fullName evidence="5">Polysaccharide deacetylase</fullName>
    </submittedName>
</protein>
<dbReference type="InterPro" id="IPR002509">
    <property type="entry name" value="NODB_dom"/>
</dbReference>
<accession>A0A0A0I9R3</accession>
<dbReference type="Proteomes" id="UP000030012">
    <property type="component" value="Unassembled WGS sequence"/>
</dbReference>
<dbReference type="GO" id="GO:0005975">
    <property type="term" value="P:carbohydrate metabolic process"/>
    <property type="evidence" value="ECO:0007669"/>
    <property type="project" value="InterPro"/>
</dbReference>
<evidence type="ECO:0000313" key="6">
    <source>
        <dbReference type="Proteomes" id="UP000030012"/>
    </source>
</evidence>
<dbReference type="InterPro" id="IPR050248">
    <property type="entry name" value="Polysacc_deacetylase_ArnD"/>
</dbReference>
<dbReference type="GO" id="GO:0016020">
    <property type="term" value="C:membrane"/>
    <property type="evidence" value="ECO:0007669"/>
    <property type="project" value="TreeGrafter"/>
</dbReference>
<keyword evidence="3" id="KW-1133">Transmembrane helix</keyword>
<evidence type="ECO:0000259" key="4">
    <source>
        <dbReference type="PROSITE" id="PS51677"/>
    </source>
</evidence>
<proteinExistence type="predicted"/>
<evidence type="ECO:0000256" key="3">
    <source>
        <dbReference type="SAM" id="Phobius"/>
    </source>
</evidence>
<dbReference type="GO" id="GO:0046872">
    <property type="term" value="F:metal ion binding"/>
    <property type="evidence" value="ECO:0007669"/>
    <property type="project" value="UniProtKB-KW"/>
</dbReference>
<dbReference type="SUPFAM" id="SSF88713">
    <property type="entry name" value="Glycoside hydrolase/deacetylase"/>
    <property type="match status" value="1"/>
</dbReference>
<dbReference type="AlphaFoldDB" id="A0A0A0I9R3"/>
<dbReference type="Gene3D" id="3.20.20.370">
    <property type="entry name" value="Glycoside hydrolase/deacetylase"/>
    <property type="match status" value="1"/>
</dbReference>
<keyword evidence="1" id="KW-0479">Metal-binding</keyword>
<keyword evidence="3" id="KW-0812">Transmembrane</keyword>
<dbReference type="PANTHER" id="PTHR10587">
    <property type="entry name" value="GLYCOSYL TRANSFERASE-RELATED"/>
    <property type="match status" value="1"/>
</dbReference>
<reference evidence="5 6" key="1">
    <citation type="submission" date="2014-01" db="EMBL/GenBank/DDBJ databases">
        <title>Plasmidome dynamics in the species complex Clostridium novyi sensu lato converts strains of independent lineages into distinctly different pathogens.</title>
        <authorList>
            <person name="Skarin H."/>
            <person name="Segerman B."/>
        </authorList>
    </citation>
    <scope>NUCLEOTIDE SEQUENCE [LARGE SCALE GENOMIC DNA]</scope>
    <source>
        <strain evidence="5 6">4552</strain>
    </source>
</reference>
<sequence length="305" mass="34622">MGNKRIEQNNRRRKGKDSKKWIGILSVFILGVGLIGFYKGKQYISKTNKPTKNVKVQQNVVSVHNNKLQKKFVGTNDEGKKYTYDANKISQRITNRNYSNHGEKIVFLTFDDGSSPTVTPKVLKVLKEEDVKATFFLIGRVIERGGEASRNLVKEIFNSGHAIGNHSYSHDYNILYPNSKLDIEDFKKDFEKNDCILKGILGENFSTRVLRCPGGYRTWKGMKPLNEYLNTTNKVSIDWNALSKDAEGKQKNAEELADLAIESSKGKDIVVLLMHDADGKEETAKALPKVIKYFKDKGYKFKTLS</sequence>
<feature type="domain" description="NodB homology" evidence="4">
    <location>
        <begin position="104"/>
        <end position="302"/>
    </location>
</feature>
<dbReference type="Pfam" id="PF01522">
    <property type="entry name" value="Polysacc_deac_1"/>
    <property type="match status" value="1"/>
</dbReference>
<dbReference type="GO" id="GO:0016810">
    <property type="term" value="F:hydrolase activity, acting on carbon-nitrogen (but not peptide) bonds"/>
    <property type="evidence" value="ECO:0007669"/>
    <property type="project" value="InterPro"/>
</dbReference>